<keyword evidence="7" id="KW-0539">Nucleus</keyword>
<evidence type="ECO:0000256" key="5">
    <source>
        <dbReference type="ARBA" id="ARBA00022723"/>
    </source>
</evidence>
<keyword evidence="4" id="KW-0540">Nuclease</keyword>
<comment type="similarity">
    <text evidence="3">Belongs to the HARBI1 family.</text>
</comment>
<feature type="domain" description="DDE Tnp4" evidence="8">
    <location>
        <begin position="36"/>
        <end position="178"/>
    </location>
</feature>
<evidence type="ECO:0000259" key="8">
    <source>
        <dbReference type="Pfam" id="PF13359"/>
    </source>
</evidence>
<keyword evidence="6" id="KW-0378">Hydrolase</keyword>
<keyword evidence="9" id="KW-1185">Reference proteome</keyword>
<gene>
    <name evidence="10" type="primary">LOC112905690</name>
</gene>
<name>A0A7F5REF0_AGRPL</name>
<evidence type="ECO:0000256" key="3">
    <source>
        <dbReference type="ARBA" id="ARBA00006958"/>
    </source>
</evidence>
<dbReference type="AlphaFoldDB" id="A0A7F5REF0"/>
<dbReference type="InParanoid" id="A0A7F5REF0"/>
<evidence type="ECO:0000256" key="2">
    <source>
        <dbReference type="ARBA" id="ARBA00004123"/>
    </source>
</evidence>
<evidence type="ECO:0000313" key="10">
    <source>
        <dbReference type="RefSeq" id="XP_025834348.1"/>
    </source>
</evidence>
<dbReference type="Proteomes" id="UP000192223">
    <property type="component" value="Unplaced"/>
</dbReference>
<dbReference type="KEGG" id="apln:112905690"/>
<dbReference type="InterPro" id="IPR045249">
    <property type="entry name" value="HARBI1-like"/>
</dbReference>
<evidence type="ECO:0000256" key="4">
    <source>
        <dbReference type="ARBA" id="ARBA00022722"/>
    </source>
</evidence>
<dbReference type="GO" id="GO:0005634">
    <property type="term" value="C:nucleus"/>
    <property type="evidence" value="ECO:0007669"/>
    <property type="project" value="UniProtKB-SubCell"/>
</dbReference>
<evidence type="ECO:0000256" key="7">
    <source>
        <dbReference type="ARBA" id="ARBA00023242"/>
    </source>
</evidence>
<comment type="subcellular location">
    <subcellularLocation>
        <location evidence="2">Nucleus</location>
    </subcellularLocation>
</comment>
<evidence type="ECO:0000256" key="1">
    <source>
        <dbReference type="ARBA" id="ARBA00001968"/>
    </source>
</evidence>
<sequence>MSNIYMPTPTDDLLKENAEKFYQFWNFPNCCMSIAGKHIRIVCPPNTGSLCFNYKEYFSTVLLADCKFVAIDVGSYGGEGDAGVYERSNLGQKINAGQMNFLAPTKLPGTELLQPYPYPQASSAAVATYNYRHCRARRTSENAFGILCQYFRIFFTPIAVKRLECVDNIIFVTCILHNMLRQSKIPCPDQITSSNPSLPVHSCMTLAP</sequence>
<comment type="cofactor">
    <cofactor evidence="1">
        <name>a divalent metal cation</name>
        <dbReference type="ChEBI" id="CHEBI:60240"/>
    </cofactor>
</comment>
<dbReference type="GO" id="GO:0016787">
    <property type="term" value="F:hydrolase activity"/>
    <property type="evidence" value="ECO:0007669"/>
    <property type="project" value="UniProtKB-KW"/>
</dbReference>
<dbReference type="PANTHER" id="PTHR22930:SF269">
    <property type="entry name" value="NUCLEASE HARBI1-LIKE PROTEIN"/>
    <property type="match status" value="1"/>
</dbReference>
<evidence type="ECO:0000256" key="6">
    <source>
        <dbReference type="ARBA" id="ARBA00022801"/>
    </source>
</evidence>
<dbReference type="InterPro" id="IPR027806">
    <property type="entry name" value="HARBI1_dom"/>
</dbReference>
<keyword evidence="5" id="KW-0479">Metal-binding</keyword>
<dbReference type="GeneID" id="112905690"/>
<dbReference type="PANTHER" id="PTHR22930">
    <property type="match status" value="1"/>
</dbReference>
<organism evidence="9 10">
    <name type="scientific">Agrilus planipennis</name>
    <name type="common">Emerald ash borer</name>
    <name type="synonym">Agrilus marcopoli</name>
    <dbReference type="NCBI Taxonomy" id="224129"/>
    <lineage>
        <taxon>Eukaryota</taxon>
        <taxon>Metazoa</taxon>
        <taxon>Ecdysozoa</taxon>
        <taxon>Arthropoda</taxon>
        <taxon>Hexapoda</taxon>
        <taxon>Insecta</taxon>
        <taxon>Pterygota</taxon>
        <taxon>Neoptera</taxon>
        <taxon>Endopterygota</taxon>
        <taxon>Coleoptera</taxon>
        <taxon>Polyphaga</taxon>
        <taxon>Elateriformia</taxon>
        <taxon>Buprestoidea</taxon>
        <taxon>Buprestidae</taxon>
        <taxon>Agrilinae</taxon>
        <taxon>Agrilus</taxon>
    </lineage>
</organism>
<dbReference type="GO" id="GO:0004518">
    <property type="term" value="F:nuclease activity"/>
    <property type="evidence" value="ECO:0007669"/>
    <property type="project" value="UniProtKB-KW"/>
</dbReference>
<reference evidence="10" key="1">
    <citation type="submission" date="2025-08" db="UniProtKB">
        <authorList>
            <consortium name="RefSeq"/>
        </authorList>
    </citation>
    <scope>IDENTIFICATION</scope>
    <source>
        <tissue evidence="10">Entire body</tissue>
    </source>
</reference>
<dbReference type="GO" id="GO:0046872">
    <property type="term" value="F:metal ion binding"/>
    <property type="evidence" value="ECO:0007669"/>
    <property type="project" value="UniProtKB-KW"/>
</dbReference>
<dbReference type="Pfam" id="PF13359">
    <property type="entry name" value="DDE_Tnp_4"/>
    <property type="match status" value="1"/>
</dbReference>
<proteinExistence type="inferred from homology"/>
<protein>
    <submittedName>
        <fullName evidence="10">Protein ALP1-like</fullName>
    </submittedName>
</protein>
<dbReference type="OrthoDB" id="6581217at2759"/>
<dbReference type="RefSeq" id="XP_025834348.1">
    <property type="nucleotide sequence ID" value="XM_025978563.1"/>
</dbReference>
<feature type="non-terminal residue" evidence="10">
    <location>
        <position position="208"/>
    </location>
</feature>
<evidence type="ECO:0000313" key="9">
    <source>
        <dbReference type="Proteomes" id="UP000192223"/>
    </source>
</evidence>
<accession>A0A7F5REF0</accession>